<gene>
    <name evidence="1" type="ORF">AGLY_014879</name>
</gene>
<accession>A0A6G0T2M1</accession>
<comment type="caution">
    <text evidence="1">The sequence shown here is derived from an EMBL/GenBank/DDBJ whole genome shotgun (WGS) entry which is preliminary data.</text>
</comment>
<evidence type="ECO:0000313" key="1">
    <source>
        <dbReference type="EMBL" id="KAE9524829.1"/>
    </source>
</evidence>
<dbReference type="AlphaFoldDB" id="A0A6G0T2M1"/>
<organism evidence="1 2">
    <name type="scientific">Aphis glycines</name>
    <name type="common">Soybean aphid</name>
    <dbReference type="NCBI Taxonomy" id="307491"/>
    <lineage>
        <taxon>Eukaryota</taxon>
        <taxon>Metazoa</taxon>
        <taxon>Ecdysozoa</taxon>
        <taxon>Arthropoda</taxon>
        <taxon>Hexapoda</taxon>
        <taxon>Insecta</taxon>
        <taxon>Pterygota</taxon>
        <taxon>Neoptera</taxon>
        <taxon>Paraneoptera</taxon>
        <taxon>Hemiptera</taxon>
        <taxon>Sternorrhyncha</taxon>
        <taxon>Aphidomorpha</taxon>
        <taxon>Aphidoidea</taxon>
        <taxon>Aphididae</taxon>
        <taxon>Aphidini</taxon>
        <taxon>Aphis</taxon>
        <taxon>Aphis</taxon>
    </lineage>
</organism>
<dbReference type="Proteomes" id="UP000475862">
    <property type="component" value="Unassembled WGS sequence"/>
</dbReference>
<keyword evidence="2" id="KW-1185">Reference proteome</keyword>
<sequence length="229" mass="25356">MVTNTNFKQNNSTDNDLIAQKKERLYSVVIIIRLFTKATSDITGFSNSQSCFLLKNFQTKLPCIICSDIWFKEQIKHPNLHAPHSKPSVATWRTAFSNSFISVSSSHGLTSNMMFDFAIRVESDPNKSTSSSSSSFTFGVSFSSGLEEDCVVFLLSNEAKSSVSQDITIMHTVMGIYFTTNWYTANEIIESGGSIGNYWSACSRVLTPPRARILMATLESNPGLSASEH</sequence>
<evidence type="ECO:0000313" key="2">
    <source>
        <dbReference type="Proteomes" id="UP000475862"/>
    </source>
</evidence>
<dbReference type="EMBL" id="VYZN01000065">
    <property type="protein sequence ID" value="KAE9524829.1"/>
    <property type="molecule type" value="Genomic_DNA"/>
</dbReference>
<name>A0A6G0T2M1_APHGL</name>
<reference evidence="1 2" key="1">
    <citation type="submission" date="2019-08" db="EMBL/GenBank/DDBJ databases">
        <title>The genome of the soybean aphid Biotype 1, its phylome, world population structure and adaptation to the North American continent.</title>
        <authorList>
            <person name="Giordano R."/>
            <person name="Donthu R.K."/>
            <person name="Hernandez A.G."/>
            <person name="Wright C.L."/>
            <person name="Zimin A.V."/>
        </authorList>
    </citation>
    <scope>NUCLEOTIDE SEQUENCE [LARGE SCALE GENOMIC DNA]</scope>
    <source>
        <tissue evidence="1">Whole aphids</tissue>
    </source>
</reference>
<protein>
    <submittedName>
        <fullName evidence="1">Uncharacterized protein</fullName>
    </submittedName>
</protein>
<proteinExistence type="predicted"/>